<dbReference type="InterPro" id="IPR039647">
    <property type="entry name" value="EF_hand_pair_protein_CML-like"/>
</dbReference>
<dbReference type="EMBL" id="VAHF01000010">
    <property type="protein sequence ID" value="TXG52397.1"/>
    <property type="molecule type" value="Genomic_DNA"/>
</dbReference>
<keyword evidence="2" id="KW-0677">Repeat</keyword>
<keyword evidence="1" id="KW-0479">Metal-binding</keyword>
<dbReference type="InterPro" id="IPR018247">
    <property type="entry name" value="EF_Hand_1_Ca_BS"/>
</dbReference>
<dbReference type="InterPro" id="IPR011992">
    <property type="entry name" value="EF-hand-dom_pair"/>
</dbReference>
<dbReference type="SUPFAM" id="SSF47473">
    <property type="entry name" value="EF-hand"/>
    <property type="match status" value="1"/>
</dbReference>
<dbReference type="GO" id="GO:0005509">
    <property type="term" value="F:calcium ion binding"/>
    <property type="evidence" value="ECO:0007669"/>
    <property type="project" value="InterPro"/>
</dbReference>
<evidence type="ECO:0000256" key="4">
    <source>
        <dbReference type="SAM" id="MobiDB-lite"/>
    </source>
</evidence>
<dbReference type="PANTHER" id="PTHR10891">
    <property type="entry name" value="EF-HAND CALCIUM-BINDING DOMAIN CONTAINING PROTEIN"/>
    <property type="match status" value="1"/>
</dbReference>
<feature type="domain" description="EF-hand" evidence="5">
    <location>
        <begin position="29"/>
        <end position="64"/>
    </location>
</feature>
<protein>
    <recommendedName>
        <fullName evidence="5">EF-hand domain-containing protein</fullName>
    </recommendedName>
</protein>
<dbReference type="CDD" id="cd00051">
    <property type="entry name" value="EFh"/>
    <property type="match status" value="2"/>
</dbReference>
<dbReference type="Proteomes" id="UP000323000">
    <property type="component" value="Chromosome 10"/>
</dbReference>
<dbReference type="Gene3D" id="1.10.238.10">
    <property type="entry name" value="EF-hand"/>
    <property type="match status" value="2"/>
</dbReference>
<evidence type="ECO:0000259" key="5">
    <source>
        <dbReference type="PROSITE" id="PS50222"/>
    </source>
</evidence>
<feature type="domain" description="EF-hand" evidence="5">
    <location>
        <begin position="148"/>
        <end position="179"/>
    </location>
</feature>
<comment type="caution">
    <text evidence="6">The sequence shown here is derived from an EMBL/GenBank/DDBJ whole genome shotgun (WGS) entry which is preliminary data.</text>
</comment>
<keyword evidence="3" id="KW-0106">Calcium</keyword>
<keyword evidence="7" id="KW-1185">Reference proteome</keyword>
<feature type="domain" description="EF-hand" evidence="5">
    <location>
        <begin position="108"/>
        <end position="143"/>
    </location>
</feature>
<name>A0A5C7H618_9ROSI</name>
<accession>A0A5C7H618</accession>
<dbReference type="SMART" id="SM00054">
    <property type="entry name" value="EFh"/>
    <property type="match status" value="4"/>
</dbReference>
<feature type="region of interest" description="Disordered" evidence="4">
    <location>
        <begin position="1"/>
        <end position="28"/>
    </location>
</feature>
<reference evidence="7" key="1">
    <citation type="journal article" date="2019" name="Gigascience">
        <title>De novo genome assembly of the endangered Acer yangbiense, a plant species with extremely small populations endemic to Yunnan Province, China.</title>
        <authorList>
            <person name="Yang J."/>
            <person name="Wariss H.M."/>
            <person name="Tao L."/>
            <person name="Zhang R."/>
            <person name="Yun Q."/>
            <person name="Hollingsworth P."/>
            <person name="Dao Z."/>
            <person name="Luo G."/>
            <person name="Guo H."/>
            <person name="Ma Y."/>
            <person name="Sun W."/>
        </authorList>
    </citation>
    <scope>NUCLEOTIDE SEQUENCE [LARGE SCALE GENOMIC DNA]</scope>
    <source>
        <strain evidence="7">cv. Malutang</strain>
    </source>
</reference>
<evidence type="ECO:0000256" key="1">
    <source>
        <dbReference type="ARBA" id="ARBA00022723"/>
    </source>
</evidence>
<gene>
    <name evidence="6" type="ORF">EZV62_021566</name>
</gene>
<evidence type="ECO:0000256" key="2">
    <source>
        <dbReference type="ARBA" id="ARBA00022737"/>
    </source>
</evidence>
<dbReference type="PROSITE" id="PS00018">
    <property type="entry name" value="EF_HAND_1"/>
    <property type="match status" value="4"/>
</dbReference>
<evidence type="ECO:0000313" key="6">
    <source>
        <dbReference type="EMBL" id="TXG52397.1"/>
    </source>
</evidence>
<sequence>MIRSEGKGLGNNLPRTTTKVGKPHPNLPYNEKQLHGIFRRFDTDHDGCLSQKELTNAFHSLGSRFPAYRAWRALHHADANKDGFVSENEFQQLVKTTKGDKPHPNLPYNEKQLHGIFRRFDTDHDGRLSQQELTDAFHSLGSRFPAYRAWRALHHADANKDGFVSENEFQQLVKYAVKHGFLLPN</sequence>
<feature type="domain" description="EF-hand" evidence="5">
    <location>
        <begin position="69"/>
        <end position="100"/>
    </location>
</feature>
<dbReference type="Pfam" id="PF13499">
    <property type="entry name" value="EF-hand_7"/>
    <property type="match status" value="2"/>
</dbReference>
<organism evidence="6 7">
    <name type="scientific">Acer yangbiense</name>
    <dbReference type="NCBI Taxonomy" id="1000413"/>
    <lineage>
        <taxon>Eukaryota</taxon>
        <taxon>Viridiplantae</taxon>
        <taxon>Streptophyta</taxon>
        <taxon>Embryophyta</taxon>
        <taxon>Tracheophyta</taxon>
        <taxon>Spermatophyta</taxon>
        <taxon>Magnoliopsida</taxon>
        <taxon>eudicotyledons</taxon>
        <taxon>Gunneridae</taxon>
        <taxon>Pentapetalae</taxon>
        <taxon>rosids</taxon>
        <taxon>malvids</taxon>
        <taxon>Sapindales</taxon>
        <taxon>Sapindaceae</taxon>
        <taxon>Hippocastanoideae</taxon>
        <taxon>Acereae</taxon>
        <taxon>Acer</taxon>
    </lineage>
</organism>
<evidence type="ECO:0000256" key="3">
    <source>
        <dbReference type="ARBA" id="ARBA00022837"/>
    </source>
</evidence>
<dbReference type="PROSITE" id="PS50222">
    <property type="entry name" value="EF_HAND_2"/>
    <property type="match status" value="4"/>
</dbReference>
<evidence type="ECO:0000313" key="7">
    <source>
        <dbReference type="Proteomes" id="UP000323000"/>
    </source>
</evidence>
<dbReference type="AlphaFoldDB" id="A0A5C7H618"/>
<dbReference type="InterPro" id="IPR002048">
    <property type="entry name" value="EF_hand_dom"/>
</dbReference>
<dbReference type="OrthoDB" id="26525at2759"/>
<proteinExistence type="predicted"/>